<sequence length="576" mass="59963">MLQLFGRTTAAAQHGARLYSTAVQTEVLAIGVFAKPKPAKPAEASATAKTSTSPETEPASFVASASFELHDQESGGAISRAVRAVQTSLPEFGQIKTGCVTLHGVHPRYRHVVVGGLGEAPTTLLAPQDSASESTVDPQDATTAAEAKQLKTARSVAAQVTTAARAVKASNVVFDMPLHGQGLSEGAALSSHALRAFKPSDKNQTPSFSIIESANAAGAAGGATTVGSGETSRAFERGLLTASCQNFARTLAETPSNHMTPSIFVDTVRKEFQPFIDKDVVRFTAHDKAWAEQQKMGAYLAVAQGTSEPLRFLEIEYRGSGNRDAAPLVLVGKGITFDSGGISIKPSAGMGEMRGDMGGAAVVVSALLGAVRLGLPIDVVVVTPLCENMPSGTAIKPGDVVTSMSGQTIEVDNTDAEGRLILADALTYAQRAYKPHTIIDVATLTGAIAVALGNAAAGLFSNNATLSKKLRAAGNLATDPFHPMPIFQEHRDSITSTFADIKNTGKNGGGSCTAAAFLEKFVESKSWAHIDIAGVMHYAAPTGFMSAGMTGRATRPLIEFMAQLSREAIPKPESKA</sequence>
<dbReference type="PROSITE" id="PS00631">
    <property type="entry name" value="CYTOSOL_AP"/>
    <property type="match status" value="1"/>
</dbReference>
<dbReference type="Proteomes" id="UP000008743">
    <property type="component" value="Unassembled WGS sequence"/>
</dbReference>
<reference evidence="10" key="1">
    <citation type="submission" date="2011-02" db="EMBL/GenBank/DDBJ databases">
        <title>The Genome Sequence of Capsaspora owczarzaki ATCC 30864.</title>
        <authorList>
            <person name="Russ C."/>
            <person name="Cuomo C."/>
            <person name="Burger G."/>
            <person name="Gray M.W."/>
            <person name="Holland P.W.H."/>
            <person name="King N."/>
            <person name="Lang F.B.F."/>
            <person name="Roger A.J."/>
            <person name="Ruiz-Trillo I."/>
            <person name="Young S.K."/>
            <person name="Zeng Q."/>
            <person name="Gargeya S."/>
            <person name="Alvarado L."/>
            <person name="Berlin A."/>
            <person name="Chapman S.B."/>
            <person name="Chen Z."/>
            <person name="Freedman E."/>
            <person name="Gellesch M."/>
            <person name="Goldberg J."/>
            <person name="Griggs A."/>
            <person name="Gujja S."/>
            <person name="Heilman E."/>
            <person name="Heiman D."/>
            <person name="Howarth C."/>
            <person name="Mehta T."/>
            <person name="Neiman D."/>
            <person name="Pearson M."/>
            <person name="Roberts A."/>
            <person name="Saif S."/>
            <person name="Shea T."/>
            <person name="Shenoy N."/>
            <person name="Sisk P."/>
            <person name="Stolte C."/>
            <person name="Sykes S."/>
            <person name="White J."/>
            <person name="Yandava C."/>
            <person name="Haas B."/>
            <person name="Nusbaum C."/>
            <person name="Birren B."/>
        </authorList>
    </citation>
    <scope>NUCLEOTIDE SEQUENCE</scope>
    <source>
        <strain evidence="10">ATCC 30864</strain>
    </source>
</reference>
<proteinExistence type="inferred from homology"/>
<accession>A0A0D2WMP3</accession>
<dbReference type="CDD" id="cd00433">
    <property type="entry name" value="Peptidase_M17"/>
    <property type="match status" value="1"/>
</dbReference>
<dbReference type="Pfam" id="PF00883">
    <property type="entry name" value="Peptidase_M17"/>
    <property type="match status" value="1"/>
</dbReference>
<evidence type="ECO:0000313" key="9">
    <source>
        <dbReference type="EMBL" id="KJE92155.1"/>
    </source>
</evidence>
<evidence type="ECO:0000256" key="6">
    <source>
        <dbReference type="ARBA" id="ARBA00022801"/>
    </source>
</evidence>
<evidence type="ECO:0000256" key="2">
    <source>
        <dbReference type="ARBA" id="ARBA00009528"/>
    </source>
</evidence>
<dbReference type="InParanoid" id="A0A0D2WMP3"/>
<feature type="compositionally biased region" description="Low complexity" evidence="7">
    <location>
        <begin position="41"/>
        <end position="58"/>
    </location>
</feature>
<dbReference type="HAMAP" id="MF_00181">
    <property type="entry name" value="Cytosol_peptidase_M17"/>
    <property type="match status" value="1"/>
</dbReference>
<dbReference type="GO" id="GO:0006508">
    <property type="term" value="P:proteolysis"/>
    <property type="evidence" value="ECO:0007669"/>
    <property type="project" value="UniProtKB-KW"/>
</dbReference>
<evidence type="ECO:0000256" key="3">
    <source>
        <dbReference type="ARBA" id="ARBA00012565"/>
    </source>
</evidence>
<keyword evidence="10" id="KW-1185">Reference proteome</keyword>
<dbReference type="eggNOG" id="KOG2597">
    <property type="taxonomic scope" value="Eukaryota"/>
</dbReference>
<dbReference type="Gene3D" id="3.40.220.10">
    <property type="entry name" value="Leucine Aminopeptidase, subunit E, domain 1"/>
    <property type="match status" value="1"/>
</dbReference>
<evidence type="ECO:0000256" key="1">
    <source>
        <dbReference type="ARBA" id="ARBA00000135"/>
    </source>
</evidence>
<dbReference type="PhylomeDB" id="A0A0D2WMP3"/>
<dbReference type="EMBL" id="KE346363">
    <property type="protein sequence ID" value="KJE92155.1"/>
    <property type="molecule type" value="Genomic_DNA"/>
</dbReference>
<dbReference type="InterPro" id="IPR011356">
    <property type="entry name" value="Leucine_aapep/pepB"/>
</dbReference>
<dbReference type="PRINTS" id="PR00481">
    <property type="entry name" value="LAMNOPPTDASE"/>
</dbReference>
<keyword evidence="4 9" id="KW-0031">Aminopeptidase</keyword>
<dbReference type="PANTHER" id="PTHR11963:SF23">
    <property type="entry name" value="CYTOSOL AMINOPEPTIDASE"/>
    <property type="match status" value="1"/>
</dbReference>
<comment type="similarity">
    <text evidence="2">Belongs to the peptidase M17 family.</text>
</comment>
<evidence type="ECO:0000256" key="4">
    <source>
        <dbReference type="ARBA" id="ARBA00022438"/>
    </source>
</evidence>
<evidence type="ECO:0000259" key="8">
    <source>
        <dbReference type="PROSITE" id="PS00631"/>
    </source>
</evidence>
<dbReference type="GO" id="GO:0030145">
    <property type="term" value="F:manganese ion binding"/>
    <property type="evidence" value="ECO:0007669"/>
    <property type="project" value="InterPro"/>
</dbReference>
<dbReference type="GO" id="GO:0005737">
    <property type="term" value="C:cytoplasm"/>
    <property type="evidence" value="ECO:0007669"/>
    <property type="project" value="InterPro"/>
</dbReference>
<keyword evidence="6" id="KW-0378">Hydrolase</keyword>
<dbReference type="GO" id="GO:0070006">
    <property type="term" value="F:metalloaminopeptidase activity"/>
    <property type="evidence" value="ECO:0007669"/>
    <property type="project" value="InterPro"/>
</dbReference>
<name>A0A0D2WMP3_CAPO3</name>
<dbReference type="InterPro" id="IPR043472">
    <property type="entry name" value="Macro_dom-like"/>
</dbReference>
<dbReference type="SUPFAM" id="SSF53187">
    <property type="entry name" value="Zn-dependent exopeptidases"/>
    <property type="match status" value="1"/>
</dbReference>
<dbReference type="AlphaFoldDB" id="A0A0D2WMP3"/>
<evidence type="ECO:0000256" key="5">
    <source>
        <dbReference type="ARBA" id="ARBA00022670"/>
    </source>
</evidence>
<dbReference type="RefSeq" id="XP_004364013.1">
    <property type="nucleotide sequence ID" value="XM_004363956.2"/>
</dbReference>
<dbReference type="EC" id="3.4.11.1" evidence="3"/>
<dbReference type="Gene3D" id="3.40.630.10">
    <property type="entry name" value="Zn peptidases"/>
    <property type="match status" value="1"/>
</dbReference>
<dbReference type="PANTHER" id="PTHR11963">
    <property type="entry name" value="LEUCINE AMINOPEPTIDASE-RELATED"/>
    <property type="match status" value="1"/>
</dbReference>
<organism evidence="9 10">
    <name type="scientific">Capsaspora owczarzaki (strain ATCC 30864)</name>
    <dbReference type="NCBI Taxonomy" id="595528"/>
    <lineage>
        <taxon>Eukaryota</taxon>
        <taxon>Filasterea</taxon>
        <taxon>Capsaspora</taxon>
    </lineage>
</organism>
<evidence type="ECO:0000313" key="10">
    <source>
        <dbReference type="Proteomes" id="UP000008743"/>
    </source>
</evidence>
<dbReference type="InterPro" id="IPR023042">
    <property type="entry name" value="Peptidase_M17_leu_NH2_pept"/>
</dbReference>
<gene>
    <name evidence="9" type="ORF">CAOG_003174</name>
</gene>
<protein>
    <recommendedName>
        <fullName evidence="3">leucyl aminopeptidase</fullName>
        <ecNumber evidence="3">3.4.11.1</ecNumber>
    </recommendedName>
</protein>
<dbReference type="FunCoup" id="A0A0D2WMP3">
    <property type="interactions" value="315"/>
</dbReference>
<feature type="domain" description="Cytosol aminopeptidase" evidence="8">
    <location>
        <begin position="413"/>
        <end position="420"/>
    </location>
</feature>
<evidence type="ECO:0000256" key="7">
    <source>
        <dbReference type="SAM" id="MobiDB-lite"/>
    </source>
</evidence>
<comment type="catalytic activity">
    <reaction evidence="1">
        <text>Release of an N-terminal amino acid, Xaa-|-Yaa-, in which Xaa is preferably Leu, but may be other amino acids including Pro although not Arg or Lys, and Yaa may be Pro. Amino acid amides and methyl esters are also readily hydrolyzed, but rates on arylamides are exceedingly low.</text>
        <dbReference type="EC" id="3.4.11.1"/>
    </reaction>
</comment>
<dbReference type="STRING" id="595528.A0A0D2WMP3"/>
<feature type="region of interest" description="Disordered" evidence="7">
    <location>
        <begin position="39"/>
        <end position="60"/>
    </location>
</feature>
<dbReference type="InterPro" id="IPR000819">
    <property type="entry name" value="Peptidase_M17_C"/>
</dbReference>
<dbReference type="OrthoDB" id="412814at2759"/>
<keyword evidence="5" id="KW-0645">Protease</keyword>